<evidence type="ECO:0000256" key="1">
    <source>
        <dbReference type="ARBA" id="ARBA00004651"/>
    </source>
</evidence>
<dbReference type="PANTHER" id="PTHR32507">
    <property type="entry name" value="NA(+)/H(+) ANTIPORTER 1"/>
    <property type="match status" value="1"/>
</dbReference>
<keyword evidence="4" id="KW-1003">Cell membrane</keyword>
<sequence length="550" mass="58552">MSEFSNEALIGVLALVGIVIIIAALLSGIIERTGFPQVAVFLLIGAMLGPAGLGLLNLTLDSPILHTVTTLSLALVLFTDAISLDINEIRRSGPLTLLVLGPGTLLSTALIALLAWGLLHLPLVAAILLGAALASTDPVLLRGLLRRDDIPPTARQALRLESGLNDAVLLPIVLVAMELLSKSNGLTPTDWGRLALDLCVLGPGAGMLVGVCGVATMALIRKRFGIRRDYESLFSLGIAFTAYAAAEAVHGSGFLAAFVAGLTISALDIELCDCFLEYGETTAELTLLFTFVLFGTSLIWGGLTILTIPLIIFAVCALLVRPIAFYLSLARVRLGWKERQLIAWFGPRGLSSLLLILLPVFSGIPGSQYLFLICSLVVLLSVISHGGLPLLLQRRNVRQQNQLGTTPDGSSPLPLVPAPAENLPAENLPVEDVPAEKPPTEKDPASAAVTRGLPLPVINQEATEEKKAPESAPVAVDQQQRAPSRIILKDLRELIQRGEQVILLDARKPRDYSNSDVQASGSIRLSPDNVAFQARQMGLPTSAYIVVYCT</sequence>
<feature type="transmembrane region" description="Helical" evidence="9">
    <location>
        <begin position="232"/>
        <end position="249"/>
    </location>
</feature>
<dbReference type="GO" id="GO:1902600">
    <property type="term" value="P:proton transmembrane transport"/>
    <property type="evidence" value="ECO:0007669"/>
    <property type="project" value="InterPro"/>
</dbReference>
<organism evidence="11 12">
    <name type="scientific">Dictyobacter alpinus</name>
    <dbReference type="NCBI Taxonomy" id="2014873"/>
    <lineage>
        <taxon>Bacteria</taxon>
        <taxon>Bacillati</taxon>
        <taxon>Chloroflexota</taxon>
        <taxon>Ktedonobacteria</taxon>
        <taxon>Ktedonobacterales</taxon>
        <taxon>Dictyobacteraceae</taxon>
        <taxon>Dictyobacter</taxon>
    </lineage>
</organism>
<evidence type="ECO:0000313" key="11">
    <source>
        <dbReference type="EMBL" id="GCE31668.1"/>
    </source>
</evidence>
<accession>A0A402BJY9</accession>
<feature type="transmembrane region" description="Helical" evidence="9">
    <location>
        <begin position="123"/>
        <end position="141"/>
    </location>
</feature>
<feature type="transmembrane region" description="Helical" evidence="9">
    <location>
        <begin position="370"/>
        <end position="392"/>
    </location>
</feature>
<dbReference type="EMBL" id="BIFT01000002">
    <property type="protein sequence ID" value="GCE31668.1"/>
    <property type="molecule type" value="Genomic_DNA"/>
</dbReference>
<dbReference type="Gene3D" id="1.20.1530.20">
    <property type="match status" value="1"/>
</dbReference>
<keyword evidence="2" id="KW-0813">Transport</keyword>
<protein>
    <recommendedName>
        <fullName evidence="10">Cation/H+ exchanger transmembrane domain-containing protein</fullName>
    </recommendedName>
</protein>
<keyword evidence="8 9" id="KW-0472">Membrane</keyword>
<dbReference type="GO" id="GO:0005886">
    <property type="term" value="C:plasma membrane"/>
    <property type="evidence" value="ECO:0007669"/>
    <property type="project" value="UniProtKB-SubCell"/>
</dbReference>
<keyword evidence="3" id="KW-0050">Antiport</keyword>
<name>A0A402BJY9_9CHLR</name>
<dbReference type="Pfam" id="PF00999">
    <property type="entry name" value="Na_H_Exchanger"/>
    <property type="match status" value="1"/>
</dbReference>
<feature type="domain" description="Cation/H+ exchanger transmembrane" evidence="10">
    <location>
        <begin position="22"/>
        <end position="386"/>
    </location>
</feature>
<evidence type="ECO:0000256" key="4">
    <source>
        <dbReference type="ARBA" id="ARBA00022475"/>
    </source>
</evidence>
<keyword evidence="6 9" id="KW-1133">Transmembrane helix</keyword>
<evidence type="ECO:0000256" key="2">
    <source>
        <dbReference type="ARBA" id="ARBA00022448"/>
    </source>
</evidence>
<evidence type="ECO:0000256" key="5">
    <source>
        <dbReference type="ARBA" id="ARBA00022692"/>
    </source>
</evidence>
<evidence type="ECO:0000259" key="10">
    <source>
        <dbReference type="Pfam" id="PF00999"/>
    </source>
</evidence>
<dbReference type="InterPro" id="IPR036873">
    <property type="entry name" value="Rhodanese-like_dom_sf"/>
</dbReference>
<feature type="transmembrane region" description="Helical" evidence="9">
    <location>
        <begin position="341"/>
        <end position="364"/>
    </location>
</feature>
<evidence type="ECO:0000256" key="9">
    <source>
        <dbReference type="SAM" id="Phobius"/>
    </source>
</evidence>
<feature type="transmembrane region" description="Helical" evidence="9">
    <location>
        <begin position="162"/>
        <end position="180"/>
    </location>
</feature>
<evidence type="ECO:0000256" key="6">
    <source>
        <dbReference type="ARBA" id="ARBA00022989"/>
    </source>
</evidence>
<gene>
    <name evidence="11" type="ORF">KDA_71520</name>
</gene>
<feature type="transmembrane region" description="Helical" evidence="9">
    <location>
        <begin position="38"/>
        <end position="58"/>
    </location>
</feature>
<keyword evidence="7" id="KW-0406">Ion transport</keyword>
<comment type="caution">
    <text evidence="11">The sequence shown here is derived from an EMBL/GenBank/DDBJ whole genome shotgun (WGS) entry which is preliminary data.</text>
</comment>
<feature type="transmembrane region" description="Helical" evidence="9">
    <location>
        <begin position="64"/>
        <end position="83"/>
    </location>
</feature>
<keyword evidence="5 9" id="KW-0812">Transmembrane</keyword>
<comment type="subcellular location">
    <subcellularLocation>
        <location evidence="1">Cell membrane</location>
        <topology evidence="1">Multi-pass membrane protein</topology>
    </subcellularLocation>
</comment>
<dbReference type="GO" id="GO:0015297">
    <property type="term" value="F:antiporter activity"/>
    <property type="evidence" value="ECO:0007669"/>
    <property type="project" value="UniProtKB-KW"/>
</dbReference>
<dbReference type="Proteomes" id="UP000287171">
    <property type="component" value="Unassembled WGS sequence"/>
</dbReference>
<dbReference type="InterPro" id="IPR006153">
    <property type="entry name" value="Cation/H_exchanger_TM"/>
</dbReference>
<proteinExistence type="predicted"/>
<evidence type="ECO:0000256" key="7">
    <source>
        <dbReference type="ARBA" id="ARBA00023065"/>
    </source>
</evidence>
<evidence type="ECO:0000256" key="3">
    <source>
        <dbReference type="ARBA" id="ARBA00022449"/>
    </source>
</evidence>
<dbReference type="InterPro" id="IPR038770">
    <property type="entry name" value="Na+/solute_symporter_sf"/>
</dbReference>
<reference evidence="12" key="1">
    <citation type="submission" date="2018-12" db="EMBL/GenBank/DDBJ databases">
        <title>Tengunoibacter tsumagoiensis gen. nov., sp. nov., Dictyobacter kobayashii sp. nov., D. alpinus sp. nov., and D. joshuensis sp. nov. and description of Dictyobacteraceae fam. nov. within the order Ktedonobacterales isolated from Tengu-no-mugimeshi.</title>
        <authorList>
            <person name="Wang C.M."/>
            <person name="Zheng Y."/>
            <person name="Sakai Y."/>
            <person name="Toyoda A."/>
            <person name="Minakuchi Y."/>
            <person name="Abe K."/>
            <person name="Yokota A."/>
            <person name="Yabe S."/>
        </authorList>
    </citation>
    <scope>NUCLEOTIDE SEQUENCE [LARGE SCALE GENOMIC DNA]</scope>
    <source>
        <strain evidence="12">Uno16</strain>
    </source>
</reference>
<evidence type="ECO:0000313" key="12">
    <source>
        <dbReference type="Proteomes" id="UP000287171"/>
    </source>
</evidence>
<evidence type="ECO:0000256" key="8">
    <source>
        <dbReference type="ARBA" id="ARBA00023136"/>
    </source>
</evidence>
<feature type="transmembrane region" description="Helical" evidence="9">
    <location>
        <begin position="308"/>
        <end position="329"/>
    </location>
</feature>
<dbReference type="RefSeq" id="WP_161982673.1">
    <property type="nucleotide sequence ID" value="NZ_BIFT01000002.1"/>
</dbReference>
<dbReference type="AlphaFoldDB" id="A0A402BJY9"/>
<feature type="transmembrane region" description="Helical" evidence="9">
    <location>
        <begin position="6"/>
        <end position="26"/>
    </location>
</feature>
<dbReference type="Gene3D" id="3.40.250.10">
    <property type="entry name" value="Rhodanese-like domain"/>
    <property type="match status" value="1"/>
</dbReference>
<feature type="transmembrane region" description="Helical" evidence="9">
    <location>
        <begin position="200"/>
        <end position="220"/>
    </location>
</feature>
<dbReference type="SUPFAM" id="SSF52821">
    <property type="entry name" value="Rhodanese/Cell cycle control phosphatase"/>
    <property type="match status" value="1"/>
</dbReference>
<keyword evidence="12" id="KW-1185">Reference proteome</keyword>
<feature type="transmembrane region" description="Helical" evidence="9">
    <location>
        <begin position="95"/>
        <end position="117"/>
    </location>
</feature>